<dbReference type="HOGENOM" id="CLU_023729_0_0_7"/>
<gene>
    <name evidence="2" type="ORF">DGI_2349</name>
</gene>
<dbReference type="Proteomes" id="UP000016587">
    <property type="component" value="Chromosome"/>
</dbReference>
<dbReference type="KEGG" id="dgg:DGI_2349"/>
<organism evidence="2 3">
    <name type="scientific">Megalodesulfovibrio gigas (strain ATCC 19364 / DSM 1382 / NCIMB 9332 / VKM B-1759)</name>
    <name type="common">Desulfovibrio gigas</name>
    <dbReference type="NCBI Taxonomy" id="1121448"/>
    <lineage>
        <taxon>Bacteria</taxon>
        <taxon>Pseudomonadati</taxon>
        <taxon>Thermodesulfobacteriota</taxon>
        <taxon>Desulfovibrionia</taxon>
        <taxon>Desulfovibrionales</taxon>
        <taxon>Desulfovibrionaceae</taxon>
        <taxon>Megalodesulfovibrio</taxon>
    </lineage>
</organism>
<accession>T2GDZ1</accession>
<dbReference type="STRING" id="1121448.DGI_2349"/>
<dbReference type="SUPFAM" id="SSF53448">
    <property type="entry name" value="Nucleotide-diphospho-sugar transferases"/>
    <property type="match status" value="1"/>
</dbReference>
<keyword evidence="2" id="KW-0808">Transferase</keyword>
<protein>
    <submittedName>
        <fullName evidence="2">Putative glycosyl transferase 2 family protein</fullName>
    </submittedName>
</protein>
<dbReference type="InterPro" id="IPR001173">
    <property type="entry name" value="Glyco_trans_2-like"/>
</dbReference>
<dbReference type="GO" id="GO:0016740">
    <property type="term" value="F:transferase activity"/>
    <property type="evidence" value="ECO:0007669"/>
    <property type="project" value="UniProtKB-KW"/>
</dbReference>
<reference evidence="3" key="2">
    <citation type="submission" date="2013-07" db="EMBL/GenBank/DDBJ databases">
        <authorList>
            <person name="Morais-Silva F.O."/>
            <person name="Rezende A.M."/>
            <person name="Pimentel C."/>
            <person name="Resende D.M."/>
            <person name="Santos C.I."/>
            <person name="Clemente C."/>
            <person name="de Oliveira L.M."/>
            <person name="da Silva S.M."/>
            <person name="Costa D.A."/>
            <person name="Varela-Raposo A."/>
            <person name="Horacio E.C.A."/>
            <person name="Matos M."/>
            <person name="Flores O."/>
            <person name="Ruiz J.C."/>
            <person name="Rodrigues-Pousada C."/>
        </authorList>
    </citation>
    <scope>NUCLEOTIDE SEQUENCE [LARGE SCALE GENOMIC DNA]</scope>
    <source>
        <strain evidence="3">ATCC 19364 / DSM 1382 / NCIMB 9332 / VKM B-1759</strain>
    </source>
</reference>
<dbReference type="AlphaFoldDB" id="T2GDZ1"/>
<dbReference type="EMBL" id="CP006585">
    <property type="protein sequence ID" value="AGW14102.1"/>
    <property type="molecule type" value="Genomic_DNA"/>
</dbReference>
<dbReference type="Gene3D" id="3.90.550.10">
    <property type="entry name" value="Spore Coat Polysaccharide Biosynthesis Protein SpsA, Chain A"/>
    <property type="match status" value="1"/>
</dbReference>
<evidence type="ECO:0000313" key="2">
    <source>
        <dbReference type="EMBL" id="AGW14102.1"/>
    </source>
</evidence>
<sequence length="540" mass="57852">MAPFWRSLPPALARRLLINATGQAHLLACASLAMQMAEANQPNLTGLTGLAAELLVAAWMADPLHGPTARHVAALPPVFIHPELAKAAKIIAATFRPPDRTARLEALEAAGDWDAMRIMVERELSLAPGNCFWRWHGWHHGLARIGGVDGDTGQALAWEILEGLKAFPPLAPVGKWLEAQFELCTGRTSAAVGLLERHADVLGPWHLERLARARVAEGNQTAAIQALLTLLRQQPWRINALLTVRDLQHGLAGAVSIPQSSTAICLYSFNKAEELQATLASLAASERGGAIIRILDNGSTDATPEVCAAWQARLGEACTVIRLPVNVGAAPARNWLLALPEVQACEFVAFLDDDVELPAEWLGRLHAGLAAFPTAGVAGARVLEDASPGLVQQVEQFFQEDAAFAMADVHRHALDLGQFTYCRPCLSVTGCCHLFRRAALAAVPAFDIRYSPTQYDDVDHDFALTKAGFPALYQGHLAIRHKKRSGRGLLASAAESANAAANFHKLAGKWSGNKAALQQQALAWSAALVGLAVADQSAFS</sequence>
<dbReference type="PANTHER" id="PTHR43179">
    <property type="entry name" value="RHAMNOSYLTRANSFERASE WBBL"/>
    <property type="match status" value="1"/>
</dbReference>
<feature type="domain" description="Glycosyltransferase 2-like" evidence="1">
    <location>
        <begin position="264"/>
        <end position="440"/>
    </location>
</feature>
<dbReference type="eggNOG" id="COG1216">
    <property type="taxonomic scope" value="Bacteria"/>
</dbReference>
<dbReference type="PANTHER" id="PTHR43179:SF7">
    <property type="entry name" value="RHAMNOSYLTRANSFERASE WBBL"/>
    <property type="match status" value="1"/>
</dbReference>
<proteinExistence type="predicted"/>
<dbReference type="PATRIC" id="fig|1121448.10.peg.2302"/>
<evidence type="ECO:0000259" key="1">
    <source>
        <dbReference type="Pfam" id="PF00535"/>
    </source>
</evidence>
<reference evidence="2 3" key="1">
    <citation type="journal article" date="2013" name="J. Bacteriol.">
        <title>Roles of HynAB and Ech, the only two hydrogenases found in the model sulfate reducer Desulfovibrio gigas.</title>
        <authorList>
            <person name="Morais-Silva F.O."/>
            <person name="Santos C.I."/>
            <person name="Rodrigues R."/>
            <person name="Pereira I.A."/>
            <person name="Rodrigues-Pousada C."/>
        </authorList>
    </citation>
    <scope>NUCLEOTIDE SEQUENCE [LARGE SCALE GENOMIC DNA]</scope>
    <source>
        <strain evidence="3">ATCC 19364 / DSM 1382 / NCIMB 9332 / VKM B-1759</strain>
    </source>
</reference>
<evidence type="ECO:0000313" key="3">
    <source>
        <dbReference type="Proteomes" id="UP000016587"/>
    </source>
</evidence>
<keyword evidence="3" id="KW-1185">Reference proteome</keyword>
<dbReference type="Pfam" id="PF00535">
    <property type="entry name" value="Glycos_transf_2"/>
    <property type="match status" value="1"/>
</dbReference>
<dbReference type="InterPro" id="IPR029044">
    <property type="entry name" value="Nucleotide-diphossugar_trans"/>
</dbReference>
<name>T2GDZ1_MEGG1</name>